<dbReference type="EMBL" id="CP134890">
    <property type="protein sequence ID" value="WNM23012.1"/>
    <property type="molecule type" value="Genomic_DNA"/>
</dbReference>
<protein>
    <recommendedName>
        <fullName evidence="4">Lipocalin-like domain-containing protein</fullName>
    </recommendedName>
</protein>
<dbReference type="KEGG" id="fcj:RN605_06525"/>
<dbReference type="PROSITE" id="PS51257">
    <property type="entry name" value="PROKAR_LIPOPROTEIN"/>
    <property type="match status" value="1"/>
</dbReference>
<name>A0AA96F580_9FLAO</name>
<sequence>MKKYSTILISFMLISIIGCQKEEETIIQDDTQTFTSSSTLSGLLLRTSQFPTAFDNVLDNSSCFSVQLPVTVIVNNQQILVSNQSDYQLVQNAINQFSNDDDIVNFVYPITIVYQNFQTQVLQNSNDLDDVLDECDEDDGFDEIDCININYPIVINIYDSNNQIANTITITSNSMLFNFLSNTNSSTLLAVVFPISVTNSNGQNVVINNNSELENFIEDSISDCDDDSNGGSNNTTLTEIFTSGTWYISYFFDDVDETNYFNGYNFTFNSNGTSLAVKNSNNINGTWNIYNDSGTEKIVLSFDGSLLDEIEDDWRIIEYTPTLVKLKHVSGGNGGTDYLTFTKN</sequence>
<dbReference type="RefSeq" id="WP_313323308.1">
    <property type="nucleotide sequence ID" value="NZ_CP134878.1"/>
</dbReference>
<gene>
    <name evidence="2" type="ORF">RN605_06525</name>
    <name evidence="1" type="ORF">RN608_13225</name>
</gene>
<dbReference type="Proteomes" id="UP001304515">
    <property type="component" value="Chromosome"/>
</dbReference>
<organism evidence="2 3">
    <name type="scientific">Flavobacterium capsici</name>
    <dbReference type="NCBI Taxonomy" id="3075618"/>
    <lineage>
        <taxon>Bacteria</taxon>
        <taxon>Pseudomonadati</taxon>
        <taxon>Bacteroidota</taxon>
        <taxon>Flavobacteriia</taxon>
        <taxon>Flavobacteriales</taxon>
        <taxon>Flavobacteriaceae</taxon>
        <taxon>Flavobacterium</taxon>
    </lineage>
</organism>
<keyword evidence="3" id="KW-1185">Reference proteome</keyword>
<evidence type="ECO:0000313" key="3">
    <source>
        <dbReference type="Proteomes" id="UP001304515"/>
    </source>
</evidence>
<accession>A0AA96F580</accession>
<proteinExistence type="predicted"/>
<reference evidence="2 3" key="1">
    <citation type="submission" date="2023-09" db="EMBL/GenBank/DDBJ databases">
        <title>Flavobacterium sp. a novel bacteria isolate from Pepper rhizosphere.</title>
        <authorList>
            <person name="Peng Y."/>
            <person name="Lee J."/>
        </authorList>
    </citation>
    <scope>NUCLEOTIDE SEQUENCE [LARGE SCALE GENOMIC DNA]</scope>
    <source>
        <strain evidence="1">PMR2A8</strain>
        <strain evidence="2 3">PMTSA4</strain>
    </source>
</reference>
<dbReference type="EMBL" id="CP134878">
    <property type="protein sequence ID" value="WNM18962.1"/>
    <property type="molecule type" value="Genomic_DNA"/>
</dbReference>
<dbReference type="AlphaFoldDB" id="A0AA96F580"/>
<evidence type="ECO:0000313" key="2">
    <source>
        <dbReference type="EMBL" id="WNM23012.1"/>
    </source>
</evidence>
<accession>A0AA96EXQ2</accession>
<evidence type="ECO:0008006" key="4">
    <source>
        <dbReference type="Google" id="ProtNLM"/>
    </source>
</evidence>
<evidence type="ECO:0000313" key="1">
    <source>
        <dbReference type="EMBL" id="WNM18962.1"/>
    </source>
</evidence>